<evidence type="ECO:0000256" key="3">
    <source>
        <dbReference type="ARBA" id="ARBA00006347"/>
    </source>
</evidence>
<dbReference type="Proteomes" id="UP001311799">
    <property type="component" value="Unassembled WGS sequence"/>
</dbReference>
<organism evidence="9 10">
    <name type="scientific">Cryptosporidium xiaoi</name>
    <dbReference type="NCBI Taxonomy" id="659607"/>
    <lineage>
        <taxon>Eukaryota</taxon>
        <taxon>Sar</taxon>
        <taxon>Alveolata</taxon>
        <taxon>Apicomplexa</taxon>
        <taxon>Conoidasida</taxon>
        <taxon>Coccidia</taxon>
        <taxon>Eucoccidiorida</taxon>
        <taxon>Eimeriorina</taxon>
        <taxon>Cryptosporidiidae</taxon>
        <taxon>Cryptosporidium</taxon>
    </lineage>
</organism>
<comment type="subcellular location">
    <subcellularLocation>
        <location evidence="2">Endoplasmic reticulum lumen</location>
    </subcellularLocation>
</comment>
<dbReference type="GO" id="GO:0003756">
    <property type="term" value="F:protein disulfide isomerase activity"/>
    <property type="evidence" value="ECO:0007669"/>
    <property type="project" value="UniProtKB-EC"/>
</dbReference>
<evidence type="ECO:0000256" key="5">
    <source>
        <dbReference type="ARBA" id="ARBA00022824"/>
    </source>
</evidence>
<keyword evidence="6" id="KW-0413">Isomerase</keyword>
<reference evidence="9 10" key="1">
    <citation type="submission" date="2023-10" db="EMBL/GenBank/DDBJ databases">
        <title>Comparative genomics analysis reveals potential genetic determinants of host preference in Cryptosporidium xiaoi.</title>
        <authorList>
            <person name="Xiao L."/>
            <person name="Li J."/>
        </authorList>
    </citation>
    <scope>NUCLEOTIDE SEQUENCE [LARGE SCALE GENOMIC DNA]</scope>
    <source>
        <strain evidence="9 10">52996</strain>
    </source>
</reference>
<evidence type="ECO:0000256" key="6">
    <source>
        <dbReference type="ARBA" id="ARBA00023235"/>
    </source>
</evidence>
<protein>
    <recommendedName>
        <fullName evidence="4">protein disulfide-isomerase</fullName>
        <ecNumber evidence="4">5.3.4.1</ecNumber>
    </recommendedName>
</protein>
<dbReference type="PANTHER" id="PTHR18929">
    <property type="entry name" value="PROTEIN DISULFIDE ISOMERASE"/>
    <property type="match status" value="1"/>
</dbReference>
<dbReference type="AlphaFoldDB" id="A0AAV9XWF6"/>
<dbReference type="CDD" id="cd02961">
    <property type="entry name" value="PDI_a_family"/>
    <property type="match status" value="1"/>
</dbReference>
<comment type="similarity">
    <text evidence="3">Belongs to the protein disulfide isomerase family.</text>
</comment>
<proteinExistence type="inferred from homology"/>
<keyword evidence="10" id="KW-1185">Reference proteome</keyword>
<evidence type="ECO:0000256" key="4">
    <source>
        <dbReference type="ARBA" id="ARBA00012723"/>
    </source>
</evidence>
<evidence type="ECO:0000313" key="10">
    <source>
        <dbReference type="Proteomes" id="UP001311799"/>
    </source>
</evidence>
<keyword evidence="7" id="KW-0676">Redox-active center</keyword>
<dbReference type="InterPro" id="IPR036249">
    <property type="entry name" value="Thioredoxin-like_sf"/>
</dbReference>
<evidence type="ECO:0000256" key="2">
    <source>
        <dbReference type="ARBA" id="ARBA00004319"/>
    </source>
</evidence>
<evidence type="ECO:0000256" key="1">
    <source>
        <dbReference type="ARBA" id="ARBA00001182"/>
    </source>
</evidence>
<evidence type="ECO:0000313" key="9">
    <source>
        <dbReference type="EMBL" id="KAK6589012.1"/>
    </source>
</evidence>
<dbReference type="SUPFAM" id="SSF52833">
    <property type="entry name" value="Thioredoxin-like"/>
    <property type="match status" value="2"/>
</dbReference>
<sequence length="584" mass="67380">MNKLLPVLFVLLVLALLNSNSKVSCNDSNNDDTIGSISEKVVRLDETNFNDFISAHKNVLVVFYDYSELSKQIINNLEFVAMELDKRESSGKITIIDSVVNTEIAGAYISNKFPKILLFNGNTSDYLEYPNHLTGKEQHSMISIMISRDNPVYLAFDGSNYDKIDDAVKEYNLESKIYSSPIPVVVYYGKKDTKRTKVILKSLESLRENGISVKAYLVYVKYKSDIGLHIYRLPEPSRDNTLKTNPKELYKANMRILGVLEWTSDVIRVFIESAIRPYVSFKGNELMYIDKTSNSLITYLKGSGENKYGNLNTEYLSNEKMEKLRKIARENFYPEDPDKDLAVGLILPGLEDSVERETGFYKSEHVDKGSYLLKRRKTKFNLEDSGTTDKYIIPEETIMNCNKLSDILIDIESNKYPIFYRNKILLNEEYSSSIEEYFETHKPLELNINTLKEYVYNNNNNNDNIAFLLMFYADLSGESKKMIALFKKLANYVSTNLNNKYGDLRIVISLFDVENNDIPGEFQIEKIPLIYYLPFGDYKIKNSIVYADPKILEVFESYLEDKMTSQHNKIEKQESSDSKIRDEL</sequence>
<dbReference type="EC" id="5.3.4.1" evidence="4"/>
<dbReference type="GO" id="GO:0006457">
    <property type="term" value="P:protein folding"/>
    <property type="evidence" value="ECO:0007669"/>
    <property type="project" value="TreeGrafter"/>
</dbReference>
<keyword evidence="8" id="KW-0732">Signal</keyword>
<evidence type="ECO:0000256" key="7">
    <source>
        <dbReference type="ARBA" id="ARBA00023284"/>
    </source>
</evidence>
<accession>A0AAV9XWF6</accession>
<dbReference type="EMBL" id="JAWDEY010000016">
    <property type="protein sequence ID" value="KAK6589012.1"/>
    <property type="molecule type" value="Genomic_DNA"/>
</dbReference>
<evidence type="ECO:0000256" key="8">
    <source>
        <dbReference type="SAM" id="SignalP"/>
    </source>
</evidence>
<feature type="chain" id="PRO_5043597686" description="protein disulfide-isomerase" evidence="8">
    <location>
        <begin position="26"/>
        <end position="584"/>
    </location>
</feature>
<dbReference type="GO" id="GO:0034976">
    <property type="term" value="P:response to endoplasmic reticulum stress"/>
    <property type="evidence" value="ECO:0007669"/>
    <property type="project" value="TreeGrafter"/>
</dbReference>
<dbReference type="GO" id="GO:0005788">
    <property type="term" value="C:endoplasmic reticulum lumen"/>
    <property type="evidence" value="ECO:0007669"/>
    <property type="project" value="UniProtKB-SubCell"/>
</dbReference>
<keyword evidence="5" id="KW-0256">Endoplasmic reticulum</keyword>
<dbReference type="Gene3D" id="3.40.30.10">
    <property type="entry name" value="Glutaredoxin"/>
    <property type="match status" value="2"/>
</dbReference>
<comment type="caution">
    <text evidence="9">The sequence shown here is derived from an EMBL/GenBank/DDBJ whole genome shotgun (WGS) entry which is preliminary data.</text>
</comment>
<comment type="catalytic activity">
    <reaction evidence="1">
        <text>Catalyzes the rearrangement of -S-S- bonds in proteins.</text>
        <dbReference type="EC" id="5.3.4.1"/>
    </reaction>
</comment>
<feature type="signal peptide" evidence="8">
    <location>
        <begin position="1"/>
        <end position="25"/>
    </location>
</feature>
<dbReference type="PANTHER" id="PTHR18929:SF132">
    <property type="entry name" value="PROTEIN DISULFIDE-ISOMERASE A3"/>
    <property type="match status" value="1"/>
</dbReference>
<gene>
    <name evidence="9" type="ORF">RS030_243583</name>
</gene>
<name>A0AAV9XWF6_9CRYT</name>